<dbReference type="Gene3D" id="3.30.1490.20">
    <property type="entry name" value="ATP-grasp fold, A domain"/>
    <property type="match status" value="1"/>
</dbReference>
<dbReference type="EMBL" id="CP045915">
    <property type="protein sequence ID" value="QGH35029.1"/>
    <property type="molecule type" value="Genomic_DNA"/>
</dbReference>
<evidence type="ECO:0000313" key="2">
    <source>
        <dbReference type="Proteomes" id="UP000339690"/>
    </source>
</evidence>
<dbReference type="GO" id="GO:0005524">
    <property type="term" value="F:ATP binding"/>
    <property type="evidence" value="ECO:0007669"/>
    <property type="project" value="InterPro"/>
</dbReference>
<keyword evidence="2" id="KW-1185">Reference proteome</keyword>
<dbReference type="InterPro" id="IPR026838">
    <property type="entry name" value="YheC/D"/>
</dbReference>
<dbReference type="SUPFAM" id="SSF56059">
    <property type="entry name" value="Glutathione synthetase ATP-binding domain-like"/>
    <property type="match status" value="1"/>
</dbReference>
<dbReference type="Proteomes" id="UP000339690">
    <property type="component" value="Chromosome"/>
</dbReference>
<name>A0A5Q2TJC9_9BACI</name>
<dbReference type="AlphaFoldDB" id="A0A5Q2TJC9"/>
<sequence>MFQINSFFNFKRSKPKQYVGCVRNPKKPNEFHKLLAKACAHYGLTMIYYTPKDVDMEQHQVTGKILVNDKWITEITNVPVFNDLATLCFRHKEVTNYLRQMSTISNDLIGTKTKQYRLVRDGEQFKDIVIPYITTNQPESIMTFLSKHPMVILKPSRGMRGEHIYKVTVLDDGRYHLIHETDEETLTHDEIFQFLYGLVSKKKYICQKYIETVDENGKPFDVRIRLEKNVYGKWETVVNLVRIAGKQKIVSNVAQGGYVAELSSFLQVNYPDNWKAIEKKIIQIGDGLPGHIEELTGKHLSSLGIDIGIDPNGNTYLFEINTSPGTEFAIGEIALIKSGYYYYKMNEINNANKKTQSM</sequence>
<dbReference type="Gene3D" id="3.30.470.20">
    <property type="entry name" value="ATP-grasp fold, B domain"/>
    <property type="match status" value="1"/>
</dbReference>
<evidence type="ECO:0008006" key="3">
    <source>
        <dbReference type="Google" id="ProtNLM"/>
    </source>
</evidence>
<evidence type="ECO:0000313" key="1">
    <source>
        <dbReference type="EMBL" id="QGH35029.1"/>
    </source>
</evidence>
<proteinExistence type="predicted"/>
<dbReference type="RefSeq" id="WP_100360131.1">
    <property type="nucleotide sequence ID" value="NZ_CP045915.1"/>
</dbReference>
<reference evidence="1 2" key="1">
    <citation type="submission" date="2019-11" db="EMBL/GenBank/DDBJ databases">
        <title>Gracilibacillus salitolerans sp. nov., a moderate halophile isolated from a saline soil in northwest China.</title>
        <authorList>
            <person name="Gan L."/>
        </authorList>
    </citation>
    <scope>NUCLEOTIDE SEQUENCE [LARGE SCALE GENOMIC DNA]</scope>
    <source>
        <strain evidence="1 2">SCU50</strain>
    </source>
</reference>
<protein>
    <recommendedName>
        <fullName evidence="3">ATP-grasp domain-containing protein</fullName>
    </recommendedName>
</protein>
<accession>A0A5Q2TJC9</accession>
<gene>
    <name evidence="1" type="ORF">GI584_13695</name>
</gene>
<organism evidence="1 2">
    <name type="scientific">Gracilibacillus salitolerans</name>
    <dbReference type="NCBI Taxonomy" id="2663022"/>
    <lineage>
        <taxon>Bacteria</taxon>
        <taxon>Bacillati</taxon>
        <taxon>Bacillota</taxon>
        <taxon>Bacilli</taxon>
        <taxon>Bacillales</taxon>
        <taxon>Bacillaceae</taxon>
        <taxon>Gracilibacillus</taxon>
    </lineage>
</organism>
<dbReference type="Pfam" id="PF14398">
    <property type="entry name" value="ATPgrasp_YheCD"/>
    <property type="match status" value="1"/>
</dbReference>
<dbReference type="InterPro" id="IPR013815">
    <property type="entry name" value="ATP_grasp_subdomain_1"/>
</dbReference>
<dbReference type="KEGG" id="grc:GI584_13695"/>